<sequence length="761" mass="81728">MPLLAVRAQPTVCRRIRVRGQVQGVGFRPFVYRLAQELNLAGWVRNDGEGVDIEARGAARAVEALIARLETEAPPLASVTAVEVRDAPPGNARGFEIKASLRGAANTSVTPDSATCPDCLAELFDPANRRWRHAFINCTHCGPRYTLTRKLPYDRPHTSMAAFEMCPACRSEYDDPADRRFHAQPNACPECGPRLALRDGAGDPIVEILARLLRGEIVAVKGLGGYHLACDATNAEAVARLRERKNREEKPFAVMFANSVSVAPYAEVGDAERTLLESRERPVVLLAKRDGCDAALPGIAPGLRELGAMLPCTPIQFLLFHEAAGRPSGTGWLAVPQKLVLVMTSANPGGEPIVRDDDEAQARLAGIADAYLAHDRAIVTRVDDSVVRARQFVRRARGYTPQAIKLAKSGPPVLATGGFLKNTICLTRGDEAFLSQHIGDLDNAPTCRALEETAQRMMDLLEIEPEVVAHDLHPDFHSTRFAADFARGRGLKSIAVQHHHAHIAAVAAEHGATEPLLGLALDGVGMGTDRGAWGGELLRADDERFTRLGHLRELQLPGGDKAAREPWRMAAAALFALGRGAEIRARFPRQRAAGAVAMMLGGNAHTPPTSSCGRWFDAAAGLAGVRELAAFEGQAAMLYESQSARHGEVEPMQDGFVLEEDGTLDLLPLLGRLADERDAGLAAALFHATLAEALAAWAARAGRERGIARVALGGGCFLNRILGAGVRRRLEAEGFEVLEARLAPPNDGGLSLGQAWIAMNA</sequence>
<comment type="similarity">
    <text evidence="2 8">Belongs to the carbamoyltransferase HypF family.</text>
</comment>
<keyword evidence="6" id="KW-0862">Zinc</keyword>
<feature type="active site" evidence="9">
    <location>
        <position position="46"/>
    </location>
</feature>
<dbReference type="Gene3D" id="3.90.870.50">
    <property type="match status" value="1"/>
</dbReference>
<accession>A0AA49FJI2</accession>
<evidence type="ECO:0000256" key="8">
    <source>
        <dbReference type="PIRNR" id="PIRNR006256"/>
    </source>
</evidence>
<dbReference type="GO" id="GO:0016743">
    <property type="term" value="F:carboxyl- or carbamoyltransferase activity"/>
    <property type="evidence" value="ECO:0007669"/>
    <property type="project" value="UniProtKB-UniRule"/>
</dbReference>
<dbReference type="InterPro" id="IPR001792">
    <property type="entry name" value="Acylphosphatase-like_dom"/>
</dbReference>
<dbReference type="SUPFAM" id="SSF54975">
    <property type="entry name" value="Acylphosphatase/BLUF domain-like"/>
    <property type="match status" value="1"/>
</dbReference>
<reference evidence="12" key="1">
    <citation type="journal article" date="2023" name="Nat. Microbiol.">
        <title>Enrichment and characterization of a nitric oxide-reducing microbial community in a continuous bioreactor.</title>
        <authorList>
            <person name="Garrido-Amador P."/>
            <person name="Stortenbeker N."/>
            <person name="Wessels H.J.C.T."/>
            <person name="Speth D.R."/>
            <person name="Garcia-Heredia I."/>
            <person name="Kartal B."/>
        </authorList>
    </citation>
    <scope>NUCLEOTIDE SEQUENCE</scope>
    <source>
        <strain evidence="12">MAG1</strain>
    </source>
</reference>
<gene>
    <name evidence="12" type="primary">hypF</name>
    <name evidence="12" type="ORF">OHM77_08970</name>
</gene>
<organism evidence="12">
    <name type="scientific">Candidatus Nitricoxidivorans perseverans</name>
    <dbReference type="NCBI Taxonomy" id="2975601"/>
    <lineage>
        <taxon>Bacteria</taxon>
        <taxon>Pseudomonadati</taxon>
        <taxon>Pseudomonadota</taxon>
        <taxon>Betaproteobacteria</taxon>
        <taxon>Nitrosomonadales</taxon>
        <taxon>Sterolibacteriaceae</taxon>
        <taxon>Candidatus Nitricoxidivorans</taxon>
    </lineage>
</organism>
<dbReference type="Pfam" id="PF00708">
    <property type="entry name" value="Acylphosphatase"/>
    <property type="match status" value="1"/>
</dbReference>
<evidence type="ECO:0000256" key="5">
    <source>
        <dbReference type="ARBA" id="ARBA00022771"/>
    </source>
</evidence>
<dbReference type="PROSITE" id="PS51160">
    <property type="entry name" value="ACYLPHOSPHATASE_3"/>
    <property type="match status" value="1"/>
</dbReference>
<dbReference type="Gene3D" id="3.30.110.120">
    <property type="match status" value="1"/>
</dbReference>
<keyword evidence="4" id="KW-0479">Metal-binding</keyword>
<dbReference type="InterPro" id="IPR041440">
    <property type="entry name" value="HypF_C"/>
</dbReference>
<dbReference type="InterPro" id="IPR004421">
    <property type="entry name" value="Carbamoyltransferase_HypF"/>
</dbReference>
<dbReference type="SUPFAM" id="SSF55821">
    <property type="entry name" value="YrdC/RibB"/>
    <property type="match status" value="1"/>
</dbReference>
<dbReference type="InterPro" id="IPR017968">
    <property type="entry name" value="Acylphosphatase_CS"/>
</dbReference>
<keyword evidence="9" id="KW-0378">Hydrolase</keyword>
<feature type="domain" description="YrdC-like" evidence="11">
    <location>
        <begin position="199"/>
        <end position="398"/>
    </location>
</feature>
<evidence type="ECO:0000256" key="9">
    <source>
        <dbReference type="PROSITE-ProRule" id="PRU00520"/>
    </source>
</evidence>
<feature type="active site" evidence="9">
    <location>
        <position position="28"/>
    </location>
</feature>
<dbReference type="AlphaFoldDB" id="A0AA49FJI2"/>
<dbReference type="PANTHER" id="PTHR42959:SF1">
    <property type="entry name" value="CARBAMOYLTRANSFERASE HYPF"/>
    <property type="match status" value="1"/>
</dbReference>
<dbReference type="GO" id="GO:0003998">
    <property type="term" value="F:acylphosphatase activity"/>
    <property type="evidence" value="ECO:0007669"/>
    <property type="project" value="UniProtKB-EC"/>
</dbReference>
<dbReference type="GO" id="GO:0051604">
    <property type="term" value="P:protein maturation"/>
    <property type="evidence" value="ECO:0007669"/>
    <property type="project" value="TreeGrafter"/>
</dbReference>
<evidence type="ECO:0000256" key="6">
    <source>
        <dbReference type="ARBA" id="ARBA00022833"/>
    </source>
</evidence>
<comment type="catalytic activity">
    <reaction evidence="7 8">
        <text>C-terminal L-cysteinyl-[HypE protein] + carbamoyl phosphate + ATP + H2O = C-terminal S-carboxamide-L-cysteinyl-[HypE protein] + AMP + phosphate + diphosphate + H(+)</text>
        <dbReference type="Rhea" id="RHEA:55636"/>
        <dbReference type="Rhea" id="RHEA-COMP:14247"/>
        <dbReference type="Rhea" id="RHEA-COMP:14392"/>
        <dbReference type="ChEBI" id="CHEBI:15377"/>
        <dbReference type="ChEBI" id="CHEBI:15378"/>
        <dbReference type="ChEBI" id="CHEBI:30616"/>
        <dbReference type="ChEBI" id="CHEBI:33019"/>
        <dbReference type="ChEBI" id="CHEBI:43474"/>
        <dbReference type="ChEBI" id="CHEBI:58228"/>
        <dbReference type="ChEBI" id="CHEBI:76913"/>
        <dbReference type="ChEBI" id="CHEBI:139126"/>
        <dbReference type="ChEBI" id="CHEBI:456215"/>
    </reaction>
</comment>
<evidence type="ECO:0000256" key="7">
    <source>
        <dbReference type="ARBA" id="ARBA00048220"/>
    </source>
</evidence>
<dbReference type="Gene3D" id="3.30.420.40">
    <property type="match status" value="1"/>
</dbReference>
<dbReference type="NCBIfam" id="TIGR00143">
    <property type="entry name" value="hypF"/>
    <property type="match status" value="1"/>
</dbReference>
<dbReference type="Pfam" id="PF22521">
    <property type="entry name" value="HypF_C_2"/>
    <property type="match status" value="1"/>
</dbReference>
<dbReference type="GO" id="GO:0008270">
    <property type="term" value="F:zinc ion binding"/>
    <property type="evidence" value="ECO:0007669"/>
    <property type="project" value="UniProtKB-KW"/>
</dbReference>
<keyword evidence="5" id="KW-0863">Zinc-finger</keyword>
<name>A0AA49FJI2_9PROT</name>
<feature type="domain" description="Acylphosphatase-like" evidence="10">
    <location>
        <begin position="13"/>
        <end position="99"/>
    </location>
</feature>
<evidence type="ECO:0000256" key="2">
    <source>
        <dbReference type="ARBA" id="ARBA00008097"/>
    </source>
</evidence>
<dbReference type="Pfam" id="PF01300">
    <property type="entry name" value="Sua5_yciO_yrdC"/>
    <property type="match status" value="1"/>
</dbReference>
<dbReference type="InterPro" id="IPR055128">
    <property type="entry name" value="HypF_C_2"/>
</dbReference>
<dbReference type="PROSITE" id="PS51163">
    <property type="entry name" value="YRDC"/>
    <property type="match status" value="1"/>
</dbReference>
<keyword evidence="3 12" id="KW-0436">Ligase</keyword>
<dbReference type="Pfam" id="PF07503">
    <property type="entry name" value="zf-HYPF"/>
    <property type="match status" value="2"/>
</dbReference>
<comment type="pathway">
    <text evidence="1 8">Protein modification; [NiFe] hydrogenase maturation.</text>
</comment>
<dbReference type="KEGG" id="npv:OHM77_08970"/>
<comment type="catalytic activity">
    <reaction evidence="9">
        <text>an acyl phosphate + H2O = a carboxylate + phosphate + H(+)</text>
        <dbReference type="Rhea" id="RHEA:14965"/>
        <dbReference type="ChEBI" id="CHEBI:15377"/>
        <dbReference type="ChEBI" id="CHEBI:15378"/>
        <dbReference type="ChEBI" id="CHEBI:29067"/>
        <dbReference type="ChEBI" id="CHEBI:43474"/>
        <dbReference type="ChEBI" id="CHEBI:59918"/>
        <dbReference type="EC" id="3.6.1.7"/>
    </reaction>
</comment>
<evidence type="ECO:0000256" key="3">
    <source>
        <dbReference type="ARBA" id="ARBA00022598"/>
    </source>
</evidence>
<dbReference type="InterPro" id="IPR051060">
    <property type="entry name" value="Carbamoyltrans_HypF-like"/>
</dbReference>
<evidence type="ECO:0000259" key="11">
    <source>
        <dbReference type="PROSITE" id="PS51163"/>
    </source>
</evidence>
<dbReference type="InterPro" id="IPR036046">
    <property type="entry name" value="Acylphosphatase-like_dom_sf"/>
</dbReference>
<dbReference type="InterPro" id="IPR017945">
    <property type="entry name" value="DHBP_synth_RibB-like_a/b_dom"/>
</dbReference>
<comment type="function">
    <text evidence="8">Involved in the maturation of [NiFe] hydrogenases. Along with HypE, it catalyzes the synthesis of the CN ligands of the active site iron of [NiFe]-hydrogenases. HypF functions as a carbamoyl transferase using carbamoylphosphate as a substrate and transferring the carboxamido moiety in an ATP-dependent reaction to the thiolate of the C-terminal cysteine of HypE yielding a protein-S-carboxamide.</text>
</comment>
<dbReference type="GO" id="GO:0016874">
    <property type="term" value="F:ligase activity"/>
    <property type="evidence" value="ECO:0007669"/>
    <property type="project" value="UniProtKB-UniRule"/>
</dbReference>
<dbReference type="PIRSF" id="PIRSF006256">
    <property type="entry name" value="CMPcnvr_hdrg_mat"/>
    <property type="match status" value="1"/>
</dbReference>
<dbReference type="PROSITE" id="PS00150">
    <property type="entry name" value="ACYLPHOSPHATASE_1"/>
    <property type="match status" value="1"/>
</dbReference>
<dbReference type="EC" id="6.2.-.-" evidence="8"/>
<dbReference type="Gene3D" id="3.30.420.360">
    <property type="match status" value="1"/>
</dbReference>
<dbReference type="GO" id="GO:0003725">
    <property type="term" value="F:double-stranded RNA binding"/>
    <property type="evidence" value="ECO:0007669"/>
    <property type="project" value="InterPro"/>
</dbReference>
<dbReference type="InterPro" id="IPR006070">
    <property type="entry name" value="Sua5-like_dom"/>
</dbReference>
<protein>
    <recommendedName>
        <fullName evidence="8">Carbamoyltransferase HypF</fullName>
        <ecNumber evidence="8">6.2.-.-</ecNumber>
    </recommendedName>
</protein>
<dbReference type="Proteomes" id="UP001234916">
    <property type="component" value="Chromosome"/>
</dbReference>
<evidence type="ECO:0000256" key="4">
    <source>
        <dbReference type="ARBA" id="ARBA00022723"/>
    </source>
</evidence>
<dbReference type="InterPro" id="IPR011125">
    <property type="entry name" value="Znf_HypF"/>
</dbReference>
<evidence type="ECO:0000313" key="12">
    <source>
        <dbReference type="EMBL" id="WIM04832.1"/>
    </source>
</evidence>
<dbReference type="PANTHER" id="PTHR42959">
    <property type="entry name" value="CARBAMOYLTRANSFERASE"/>
    <property type="match status" value="1"/>
</dbReference>
<evidence type="ECO:0000259" key="10">
    <source>
        <dbReference type="PROSITE" id="PS51160"/>
    </source>
</evidence>
<evidence type="ECO:0000256" key="1">
    <source>
        <dbReference type="ARBA" id="ARBA00004711"/>
    </source>
</evidence>
<dbReference type="Pfam" id="PF17788">
    <property type="entry name" value="HypF_C"/>
    <property type="match status" value="1"/>
</dbReference>
<proteinExistence type="inferred from homology"/>
<dbReference type="EMBL" id="CP107246">
    <property type="protein sequence ID" value="WIM04832.1"/>
    <property type="molecule type" value="Genomic_DNA"/>
</dbReference>